<dbReference type="EMBL" id="JAAUVV010000006">
    <property type="protein sequence ID" value="NJJ03671.1"/>
    <property type="molecule type" value="Genomic_DNA"/>
</dbReference>
<evidence type="ECO:0000313" key="2">
    <source>
        <dbReference type="EMBL" id="QXB19473.1"/>
    </source>
</evidence>
<dbReference type="Proteomes" id="UP000591626">
    <property type="component" value="Unassembled WGS sequence"/>
</dbReference>
<organism evidence="1 3">
    <name type="scientific">Corynebacterium coyleae</name>
    <dbReference type="NCBI Taxonomy" id="53374"/>
    <lineage>
        <taxon>Bacteria</taxon>
        <taxon>Bacillati</taxon>
        <taxon>Actinomycetota</taxon>
        <taxon>Actinomycetes</taxon>
        <taxon>Mycobacteriales</taxon>
        <taxon>Corynebacteriaceae</taxon>
        <taxon>Corynebacterium</taxon>
    </lineage>
</organism>
<accession>A0AAP6XKB5</accession>
<dbReference type="RefSeq" id="WP_141739354.1">
    <property type="nucleotide sequence ID" value="NZ_CP047198.1"/>
</dbReference>
<evidence type="ECO:0000313" key="1">
    <source>
        <dbReference type="EMBL" id="NJJ03671.1"/>
    </source>
</evidence>
<evidence type="ECO:0000313" key="3">
    <source>
        <dbReference type="Proteomes" id="UP000591626"/>
    </source>
</evidence>
<proteinExistence type="predicted"/>
<protein>
    <submittedName>
        <fullName evidence="1">Uncharacterized protein</fullName>
    </submittedName>
</protein>
<dbReference type="GeneID" id="92749600"/>
<dbReference type="AlphaFoldDB" id="A0AAP6XKB5"/>
<reference evidence="2 4" key="2">
    <citation type="submission" date="2021-06" db="EMBL/GenBank/DDBJ databases">
        <title>FDA dAtabase for Regulatory Grade micrObial Sequences (FDA-ARGOS): Supporting development and validation of Infectious Disease Dx tests.</title>
        <authorList>
            <person name="Sproer C."/>
            <person name="Gronow S."/>
            <person name="Severitt S."/>
            <person name="Schroder I."/>
            <person name="Tallon L."/>
            <person name="Sadzewicz L."/>
            <person name="Zhao X."/>
            <person name="Boylan J."/>
            <person name="Ott S."/>
            <person name="Bowen H."/>
            <person name="Vavikolanu K."/>
            <person name="Mehta A."/>
            <person name="Aluvathingal J."/>
            <person name="Nadendla S."/>
            <person name="Lowell S."/>
            <person name="Myers T."/>
            <person name="Yan Y."/>
        </authorList>
    </citation>
    <scope>NUCLEOTIDE SEQUENCE [LARGE SCALE GENOMIC DNA]</scope>
    <source>
        <strain evidence="2 4">FDAARGOS 1425</strain>
    </source>
</reference>
<name>A0AAP6XKB5_9CORY</name>
<dbReference type="EMBL" id="CP077302">
    <property type="protein sequence ID" value="QXB19473.1"/>
    <property type="molecule type" value="Genomic_DNA"/>
</dbReference>
<sequence length="141" mass="16423">MAEPTWSIEVFDGGNFARFYSRLDEAERTVVEVAIEHVLAPLGIDICASEWGKNLGQGLFELRIRRDIETILREFGAAERVGEVPKRWRRKRVLIRVYCTFYGQRIVLLLGGYNKLRDPSRKQEQKEIRAARSVLSAWKRE</sequence>
<gene>
    <name evidence="1" type="ORF">HC138_04760</name>
    <name evidence="2" type="ORF">I6L55_05305</name>
</gene>
<evidence type="ECO:0000313" key="4">
    <source>
        <dbReference type="Proteomes" id="UP000683520"/>
    </source>
</evidence>
<reference evidence="1 3" key="1">
    <citation type="submission" date="2020-03" db="EMBL/GenBank/DDBJ databases">
        <title>Draft genome sequences of bacterial isolates from the female urobiome.</title>
        <authorList>
            <person name="Miller-Ensminger T."/>
            <person name="Wolfe A.J."/>
            <person name="Putonti C."/>
        </authorList>
    </citation>
    <scope>NUCLEOTIDE SEQUENCE [LARGE SCALE GENOMIC DNA]</scope>
    <source>
        <strain evidence="1 3">UMB8490</strain>
    </source>
</reference>
<dbReference type="Proteomes" id="UP000683520">
    <property type="component" value="Chromosome"/>
</dbReference>
<keyword evidence="4" id="KW-1185">Reference proteome</keyword>